<gene>
    <name evidence="3" type="ORF">K505DRAFT_379035</name>
</gene>
<organism evidence="3 4">
    <name type="scientific">Melanomma pulvis-pyrius CBS 109.77</name>
    <dbReference type="NCBI Taxonomy" id="1314802"/>
    <lineage>
        <taxon>Eukaryota</taxon>
        <taxon>Fungi</taxon>
        <taxon>Dikarya</taxon>
        <taxon>Ascomycota</taxon>
        <taxon>Pezizomycotina</taxon>
        <taxon>Dothideomycetes</taxon>
        <taxon>Pleosporomycetidae</taxon>
        <taxon>Pleosporales</taxon>
        <taxon>Melanommataceae</taxon>
        <taxon>Melanomma</taxon>
    </lineage>
</organism>
<dbReference type="EMBL" id="MU002235">
    <property type="protein sequence ID" value="KAF2788231.1"/>
    <property type="molecule type" value="Genomic_DNA"/>
</dbReference>
<dbReference type="OrthoDB" id="3801569at2759"/>
<keyword evidence="2" id="KW-0472">Membrane</keyword>
<accession>A0A6A6WWE1</accession>
<feature type="transmembrane region" description="Helical" evidence="2">
    <location>
        <begin position="64"/>
        <end position="89"/>
    </location>
</feature>
<feature type="compositionally biased region" description="Low complexity" evidence="1">
    <location>
        <begin position="506"/>
        <end position="522"/>
    </location>
</feature>
<evidence type="ECO:0000256" key="2">
    <source>
        <dbReference type="SAM" id="Phobius"/>
    </source>
</evidence>
<feature type="region of interest" description="Disordered" evidence="1">
    <location>
        <begin position="24"/>
        <end position="47"/>
    </location>
</feature>
<proteinExistence type="predicted"/>
<protein>
    <submittedName>
        <fullName evidence="3">Uncharacterized protein</fullName>
    </submittedName>
</protein>
<dbReference type="Proteomes" id="UP000799757">
    <property type="component" value="Unassembled WGS sequence"/>
</dbReference>
<feature type="region of interest" description="Disordered" evidence="1">
    <location>
        <begin position="470"/>
        <end position="522"/>
    </location>
</feature>
<sequence length="522" mass="58222">MTESNMPQAELLPQVSAAQVNVPAITGPMDSKGPELGNLPSSNKMDKPHKAIRKSAIKSNVNSILIYLMFAATFLLALSAGLNGTLLVVENKLHEVQADIDSAAGRDAVEWWMRNTLDAVTQKPLPLRLFETHAGCLARGVNVAYSRFLPYDYSEYPDIRDQAIAWIEESCAKKFTPQAPQPRQRPFLVTAWKLWSHRVGDVVHVMKQKLGKARGMILAKWTGKTSDPRSTPPAATNHFSASLITPPTLKLDYILMSPSIKLEVYDNSRYRLVYNPSIGHFSVDSAMVKEPLTHIVDRLERLHVSHGKIERTLWSVRCMCFLVIALENIALVLVRKSKSIRAGPKKQKNSIAWRNVWEEMKHLEFRHGGVVALQWVTFLLDVSLLALKTRCPPSIYVGLVVIGIAGTTGFLAAACDRIPFALFKDELATQMDSLTNMAMQRPDRRFFLETSFQEDLALEVHLRRLSKNPIVAPTPSRTTEPAEAISEDTRDESEPKEDVFVNIGLDSSDSDTGSDWSIVGAK</sequence>
<feature type="transmembrane region" description="Helical" evidence="2">
    <location>
        <begin position="314"/>
        <end position="334"/>
    </location>
</feature>
<evidence type="ECO:0000313" key="4">
    <source>
        <dbReference type="Proteomes" id="UP000799757"/>
    </source>
</evidence>
<evidence type="ECO:0000313" key="3">
    <source>
        <dbReference type="EMBL" id="KAF2788231.1"/>
    </source>
</evidence>
<name>A0A6A6WWE1_9PLEO</name>
<reference evidence="3" key="1">
    <citation type="journal article" date="2020" name="Stud. Mycol.">
        <title>101 Dothideomycetes genomes: a test case for predicting lifestyles and emergence of pathogens.</title>
        <authorList>
            <person name="Haridas S."/>
            <person name="Albert R."/>
            <person name="Binder M."/>
            <person name="Bloem J."/>
            <person name="Labutti K."/>
            <person name="Salamov A."/>
            <person name="Andreopoulos B."/>
            <person name="Baker S."/>
            <person name="Barry K."/>
            <person name="Bills G."/>
            <person name="Bluhm B."/>
            <person name="Cannon C."/>
            <person name="Castanera R."/>
            <person name="Culley D."/>
            <person name="Daum C."/>
            <person name="Ezra D."/>
            <person name="Gonzalez J."/>
            <person name="Henrissat B."/>
            <person name="Kuo A."/>
            <person name="Liang C."/>
            <person name="Lipzen A."/>
            <person name="Lutzoni F."/>
            <person name="Magnuson J."/>
            <person name="Mondo S."/>
            <person name="Nolan M."/>
            <person name="Ohm R."/>
            <person name="Pangilinan J."/>
            <person name="Park H.-J."/>
            <person name="Ramirez L."/>
            <person name="Alfaro M."/>
            <person name="Sun H."/>
            <person name="Tritt A."/>
            <person name="Yoshinaga Y."/>
            <person name="Zwiers L.-H."/>
            <person name="Turgeon B."/>
            <person name="Goodwin S."/>
            <person name="Spatafora J."/>
            <person name="Crous P."/>
            <person name="Grigoriev I."/>
        </authorList>
    </citation>
    <scope>NUCLEOTIDE SEQUENCE</scope>
    <source>
        <strain evidence="3">CBS 109.77</strain>
    </source>
</reference>
<keyword evidence="2" id="KW-1133">Transmembrane helix</keyword>
<dbReference type="AlphaFoldDB" id="A0A6A6WWE1"/>
<keyword evidence="2" id="KW-0812">Transmembrane</keyword>
<evidence type="ECO:0000256" key="1">
    <source>
        <dbReference type="SAM" id="MobiDB-lite"/>
    </source>
</evidence>
<keyword evidence="4" id="KW-1185">Reference proteome</keyword>
<feature type="transmembrane region" description="Helical" evidence="2">
    <location>
        <begin position="393"/>
        <end position="414"/>
    </location>
</feature>